<dbReference type="RefSeq" id="WP_136845692.1">
    <property type="nucleotide sequence ID" value="NZ_SSTM01000003.1"/>
</dbReference>
<dbReference type="EMBL" id="SSTM01000003">
    <property type="protein sequence ID" value="TJW10657.1"/>
    <property type="molecule type" value="Genomic_DNA"/>
</dbReference>
<accession>A0A4T9THP9</accession>
<keyword evidence="2" id="KW-1185">Reference proteome</keyword>
<organism evidence="1 2">
    <name type="scientific">Parvibacter caecicola</name>
    <dbReference type="NCBI Taxonomy" id="747645"/>
    <lineage>
        <taxon>Bacteria</taxon>
        <taxon>Bacillati</taxon>
        <taxon>Actinomycetota</taxon>
        <taxon>Coriobacteriia</taxon>
        <taxon>Coriobacteriales</taxon>
        <taxon>Coriobacteriaceae</taxon>
        <taxon>Parvibacter</taxon>
    </lineage>
</organism>
<name>A0A4T9THP9_9ACTN</name>
<protein>
    <submittedName>
        <fullName evidence="1">Uncharacterized protein</fullName>
    </submittedName>
</protein>
<evidence type="ECO:0000313" key="1">
    <source>
        <dbReference type="EMBL" id="TJW10657.1"/>
    </source>
</evidence>
<comment type="caution">
    <text evidence="1">The sequence shown here is derived from an EMBL/GenBank/DDBJ whole genome shotgun (WGS) entry which is preliminary data.</text>
</comment>
<reference evidence="1 2" key="1">
    <citation type="submission" date="2019-04" db="EMBL/GenBank/DDBJ databases">
        <title>Microbes associate with the intestines of laboratory mice.</title>
        <authorList>
            <person name="Navarre W."/>
            <person name="Wong E."/>
            <person name="Huang K.C."/>
            <person name="Tropini C."/>
            <person name="Ng K."/>
            <person name="Yu B."/>
        </authorList>
    </citation>
    <scope>NUCLEOTIDE SEQUENCE [LARGE SCALE GENOMIC DNA]</scope>
    <source>
        <strain evidence="1 2">NM48_B13</strain>
    </source>
</reference>
<dbReference type="OrthoDB" id="3199625at2"/>
<evidence type="ECO:0000313" key="2">
    <source>
        <dbReference type="Proteomes" id="UP000309454"/>
    </source>
</evidence>
<sequence>MARLMVRLDPQTQQAMDSLRGEMGRQAGKKMPFGSVLDHVTEALAADLPSIDWKAVEESATAAQATAGGTRQTTFIVSRQTEAAVASAKAAMGTALRKQNPLLPLVMRLLFAAYGLKEQGALPLQAQEAPLDAAQAQRLMAVARANALGFEAPAVLGGADVYLASNGWVDSTLCTPDEPLFANDPAMAFPAFDRRDGAGFYNCFWPELWAPVRQALADGPRRGLNYGYPARRDNLPRGFCLAPFAPVFGGVAAGDSLAGVLPAGEESPEQWLAQRRWLVEVSPVLVREYQRRYRCLANYLPLPAALGDFKGKSAQVRGFPDVFLEAVRLGYVAAGAVDGPLRQQLEECRSYFARFGEGEAGWQAFARQNYLLGSFVDEAYGVVPLFPRPQGLAPAPARAAMPRDGAETLQLVNTALLLMGRRARVLAEAAGSPAFMDYLASTDIDWTEAGE</sequence>
<gene>
    <name evidence="1" type="ORF">E5982_05080</name>
</gene>
<dbReference type="Proteomes" id="UP000309454">
    <property type="component" value="Unassembled WGS sequence"/>
</dbReference>
<proteinExistence type="predicted"/>
<dbReference type="AlphaFoldDB" id="A0A4T9THP9"/>